<comment type="caution">
    <text evidence="2">The sequence shown here is derived from an EMBL/GenBank/DDBJ whole genome shotgun (WGS) entry which is preliminary data.</text>
</comment>
<feature type="region of interest" description="Disordered" evidence="1">
    <location>
        <begin position="27"/>
        <end position="115"/>
    </location>
</feature>
<evidence type="ECO:0000256" key="1">
    <source>
        <dbReference type="SAM" id="MobiDB-lite"/>
    </source>
</evidence>
<name>A0A401IZ26_SPHXE</name>
<dbReference type="RefSeq" id="WP_130752073.1">
    <property type="nucleotide sequence ID" value="NZ_BBQY01000001.1"/>
</dbReference>
<reference evidence="2 3" key="1">
    <citation type="submission" date="2014-12" db="EMBL/GenBank/DDBJ databases">
        <title>Whole genome sequencing of Sphingobium xenophagum OW59.</title>
        <authorList>
            <person name="Ohta Y."/>
            <person name="Nishi S."/>
            <person name="Hatada Y."/>
        </authorList>
    </citation>
    <scope>NUCLEOTIDE SEQUENCE [LARGE SCALE GENOMIC DNA]</scope>
    <source>
        <strain evidence="2 3">OW59</strain>
    </source>
</reference>
<organism evidence="2 3">
    <name type="scientific">Sphingobium xenophagum</name>
    <dbReference type="NCBI Taxonomy" id="121428"/>
    <lineage>
        <taxon>Bacteria</taxon>
        <taxon>Pseudomonadati</taxon>
        <taxon>Pseudomonadota</taxon>
        <taxon>Alphaproteobacteria</taxon>
        <taxon>Sphingomonadales</taxon>
        <taxon>Sphingomonadaceae</taxon>
        <taxon>Sphingobium</taxon>
    </lineage>
</organism>
<gene>
    <name evidence="2" type="ORF">MBESOW_P0907</name>
</gene>
<feature type="compositionally biased region" description="Acidic residues" evidence="1">
    <location>
        <begin position="102"/>
        <end position="115"/>
    </location>
</feature>
<feature type="compositionally biased region" description="Polar residues" evidence="1">
    <location>
        <begin position="87"/>
        <end position="96"/>
    </location>
</feature>
<protein>
    <submittedName>
        <fullName evidence="2">Uncharacterized protein</fullName>
    </submittedName>
</protein>
<feature type="compositionally biased region" description="Pro residues" evidence="1">
    <location>
        <begin position="42"/>
        <end position="62"/>
    </location>
</feature>
<keyword evidence="3" id="KW-1185">Reference proteome</keyword>
<dbReference type="AlphaFoldDB" id="A0A401IZ26"/>
<dbReference type="EMBL" id="BBQY01000001">
    <property type="protein sequence ID" value="GBH29653.1"/>
    <property type="molecule type" value="Genomic_DNA"/>
</dbReference>
<dbReference type="Proteomes" id="UP000290975">
    <property type="component" value="Unassembled WGS sequence"/>
</dbReference>
<proteinExistence type="predicted"/>
<sequence>MIYRNFAICTVIAAPLVVLAVQDVLPRRPESSPSQPAIIGTSPPPPVPAPVAQPAVLPPSPADAPAFGQPMAGAGQPMLAPGAGLPETSTAPTDANGQMVDPEADQAESTDDQGQ</sequence>
<evidence type="ECO:0000313" key="3">
    <source>
        <dbReference type="Proteomes" id="UP000290975"/>
    </source>
</evidence>
<evidence type="ECO:0000313" key="2">
    <source>
        <dbReference type="EMBL" id="GBH29653.1"/>
    </source>
</evidence>
<accession>A0A401IZ26</accession>